<proteinExistence type="predicted"/>
<accession>A0ACC5XGY3</accession>
<name>A0ACC5XGY3_PANGG</name>
<reference evidence="1 2" key="1">
    <citation type="journal article" date="2022" name="bioRxiv">
        <title>An ancient truncated duplication of the anti-Mullerian hormone receptor type 2 gene is a potential conserved master sex determinant in the Pangasiidae catfish family.</title>
        <authorList>
            <person name="Wen M."/>
            <person name="Pan Q."/>
            <person name="Jouanno E."/>
            <person name="Montfort J."/>
            <person name="Zahm M."/>
            <person name="Cabau C."/>
            <person name="Klopp C."/>
            <person name="Iampietro C."/>
            <person name="Roques C."/>
            <person name="Bouchez O."/>
            <person name="Castinel A."/>
            <person name="Donnadieu C."/>
            <person name="Parrinello H."/>
            <person name="Poncet C."/>
            <person name="Belmonte E."/>
            <person name="Gautier V."/>
            <person name="Avarre J.-C."/>
            <person name="Dugue R."/>
            <person name="Gustiano R."/>
            <person name="Ha T.T.T."/>
            <person name="Campet M."/>
            <person name="Sriphairoj K."/>
            <person name="Ribolli J."/>
            <person name="de Almeida F.L."/>
            <person name="Desvignes T."/>
            <person name="Postlethwait J.H."/>
            <person name="Bucao C.F."/>
            <person name="Robinson-Rechavi M."/>
            <person name="Bobe J."/>
            <person name="Herpin A."/>
            <person name="Guiguen Y."/>
        </authorList>
    </citation>
    <scope>NUCLEOTIDE SEQUENCE [LARGE SCALE GENOMIC DNA]</scope>
    <source>
        <strain evidence="1">YG-Dec2019</strain>
    </source>
</reference>
<evidence type="ECO:0000313" key="2">
    <source>
        <dbReference type="Proteomes" id="UP000829447"/>
    </source>
</evidence>
<evidence type="ECO:0000313" key="1">
    <source>
        <dbReference type="EMBL" id="MCI4390055.1"/>
    </source>
</evidence>
<protein>
    <submittedName>
        <fullName evidence="1">Uncharacterized protein</fullName>
    </submittedName>
</protein>
<gene>
    <name evidence="1" type="ORF">PGIGA_G00118230</name>
</gene>
<dbReference type="Proteomes" id="UP000829447">
    <property type="component" value="Linkage Group LG20"/>
</dbReference>
<dbReference type="EMBL" id="CM040473">
    <property type="protein sequence ID" value="MCI4390055.1"/>
    <property type="molecule type" value="Genomic_DNA"/>
</dbReference>
<comment type="caution">
    <text evidence="1">The sequence shown here is derived from an EMBL/GenBank/DDBJ whole genome shotgun (WGS) entry which is preliminary data.</text>
</comment>
<keyword evidence="2" id="KW-1185">Reference proteome</keyword>
<organism evidence="1 2">
    <name type="scientific">Pangasianodon gigas</name>
    <name type="common">Mekong giant catfish</name>
    <name type="synonym">Pangasius gigas</name>
    <dbReference type="NCBI Taxonomy" id="30993"/>
    <lineage>
        <taxon>Eukaryota</taxon>
        <taxon>Metazoa</taxon>
        <taxon>Chordata</taxon>
        <taxon>Craniata</taxon>
        <taxon>Vertebrata</taxon>
        <taxon>Euteleostomi</taxon>
        <taxon>Actinopterygii</taxon>
        <taxon>Neopterygii</taxon>
        <taxon>Teleostei</taxon>
        <taxon>Ostariophysi</taxon>
        <taxon>Siluriformes</taxon>
        <taxon>Pangasiidae</taxon>
        <taxon>Pangasianodon</taxon>
    </lineage>
</organism>
<sequence length="494" mass="53720">MLWQEKEMCSVVMAVLMLISSAFCLEIAPKGKSVQFGRLLIGSSKTTNETKDGVVKKMHDEYAGNTNGYQSDQPDLMEGSQLAKLMFRRWSPSVQCEKDSMTLRIQGRRVPNFLVETSEKGPVPLSLMPPHCGFSVKRARRDVALVANYDGCNVAQQGNTYILPLRVLGVAVKMACPVTRPLTTVSCSPSAMVVNLGQSTDAVRLKVNGVWQPVYQASTTCGFTLEVVGGGLTLTAPYTSNCWMFEGAEMSLSVQYMDGELTLSCPAVQSPATTALPADMHFPATSPLLQAPMSYPFHYSYGRPWHFFYRQPGTPTETPTTTAPVTTTATPATTIASSGADQLFWPPWLPGMYKPNTYGMPWYFHHGQTGTPTTTPATTIASTSADQPLWYPWLPGMCKSSGYGMPWYFHHGQPGTPTDAPTTTTATTVAPSSADQPILYPWLPGMYNPYVPMASSGVPASGSWVKQQFSMPWMNAFQVPSALGVKSNAKLSSS</sequence>